<protein>
    <submittedName>
        <fullName evidence="3">Addiction module antidote protein, HigA family</fullName>
    </submittedName>
</protein>
<dbReference type="Gene3D" id="1.10.260.40">
    <property type="entry name" value="lambda repressor-like DNA-binding domains"/>
    <property type="match status" value="1"/>
</dbReference>
<proteinExistence type="predicted"/>
<reference evidence="3 4" key="1">
    <citation type="journal article" date="2016" name="Nat. Commun.">
        <title>Thousands of microbial genomes shed light on interconnected biogeochemical processes in an aquifer system.</title>
        <authorList>
            <person name="Anantharaman K."/>
            <person name="Brown C.T."/>
            <person name="Hug L.A."/>
            <person name="Sharon I."/>
            <person name="Castelle C.J."/>
            <person name="Probst A.J."/>
            <person name="Thomas B.C."/>
            <person name="Singh A."/>
            <person name="Wilkins M.J."/>
            <person name="Karaoz U."/>
            <person name="Brodie E.L."/>
            <person name="Williams K.H."/>
            <person name="Hubbard S.S."/>
            <person name="Banfield J.F."/>
        </authorList>
    </citation>
    <scope>NUCLEOTIDE SEQUENCE [LARGE SCALE GENOMIC DNA]</scope>
</reference>
<dbReference type="CDD" id="cd00093">
    <property type="entry name" value="HTH_XRE"/>
    <property type="match status" value="1"/>
</dbReference>
<dbReference type="EMBL" id="MFSQ01000053">
    <property type="protein sequence ID" value="OGI40404.1"/>
    <property type="molecule type" value="Genomic_DNA"/>
</dbReference>
<dbReference type="PROSITE" id="PS50943">
    <property type="entry name" value="HTH_CROC1"/>
    <property type="match status" value="1"/>
</dbReference>
<dbReference type="InterPro" id="IPR013430">
    <property type="entry name" value="Toxin_antidote_HigA"/>
</dbReference>
<dbReference type="PANTHER" id="PTHR36924:SF1">
    <property type="entry name" value="ANTITOXIN HIGA-1"/>
    <property type="match status" value="1"/>
</dbReference>
<dbReference type="PANTHER" id="PTHR36924">
    <property type="entry name" value="ANTITOXIN HIGA-1"/>
    <property type="match status" value="1"/>
</dbReference>
<evidence type="ECO:0000256" key="1">
    <source>
        <dbReference type="ARBA" id="ARBA00023125"/>
    </source>
</evidence>
<dbReference type="InterPro" id="IPR010982">
    <property type="entry name" value="Lambda_DNA-bd_dom_sf"/>
</dbReference>
<dbReference type="GO" id="GO:0003677">
    <property type="term" value="F:DNA binding"/>
    <property type="evidence" value="ECO:0007669"/>
    <property type="project" value="UniProtKB-KW"/>
</dbReference>
<accession>A0A1F6T5K2</accession>
<dbReference type="Proteomes" id="UP000178379">
    <property type="component" value="Unassembled WGS sequence"/>
</dbReference>
<dbReference type="InterPro" id="IPR001387">
    <property type="entry name" value="Cro/C1-type_HTH"/>
</dbReference>
<keyword evidence="1" id="KW-0238">DNA-binding</keyword>
<organism evidence="3 4">
    <name type="scientific">Candidatus Muproteobacteria bacterium RBG_16_62_13</name>
    <dbReference type="NCBI Taxonomy" id="1817756"/>
    <lineage>
        <taxon>Bacteria</taxon>
        <taxon>Pseudomonadati</taxon>
        <taxon>Pseudomonadota</taxon>
        <taxon>Candidatus Muproteobacteria</taxon>
    </lineage>
</organism>
<sequence>MVADVTPIHPCRILKRELSARNLSANRMALALRVPSGRIVQIQNGKRAVSPETALRLAYFFRTSADFWMNLQIRYDLAVAENSIGAKVAAEVERVDTVSPGGKRTRVA</sequence>
<dbReference type="STRING" id="1817756.A2140_05270"/>
<dbReference type="SUPFAM" id="SSF47413">
    <property type="entry name" value="lambda repressor-like DNA-binding domains"/>
    <property type="match status" value="1"/>
</dbReference>
<evidence type="ECO:0000313" key="4">
    <source>
        <dbReference type="Proteomes" id="UP000178379"/>
    </source>
</evidence>
<comment type="caution">
    <text evidence="3">The sequence shown here is derived from an EMBL/GenBank/DDBJ whole genome shotgun (WGS) entry which is preliminary data.</text>
</comment>
<evidence type="ECO:0000259" key="2">
    <source>
        <dbReference type="PROSITE" id="PS50943"/>
    </source>
</evidence>
<dbReference type="SMART" id="SM00530">
    <property type="entry name" value="HTH_XRE"/>
    <property type="match status" value="1"/>
</dbReference>
<name>A0A1F6T5K2_9PROT</name>
<feature type="domain" description="HTH cro/C1-type" evidence="2">
    <location>
        <begin position="14"/>
        <end position="68"/>
    </location>
</feature>
<evidence type="ECO:0000313" key="3">
    <source>
        <dbReference type="EMBL" id="OGI40404.1"/>
    </source>
</evidence>
<gene>
    <name evidence="3" type="ORF">A2140_05270</name>
</gene>
<dbReference type="NCBIfam" id="TIGR02607">
    <property type="entry name" value="antidote_HigA"/>
    <property type="match status" value="1"/>
</dbReference>
<dbReference type="AlphaFoldDB" id="A0A1F6T5K2"/>